<dbReference type="SUPFAM" id="SSF53822">
    <property type="entry name" value="Periplasmic binding protein-like I"/>
    <property type="match status" value="1"/>
</dbReference>
<organism evidence="6 7">
    <name type="scientific">Vitis vinifera</name>
    <name type="common">Grape</name>
    <dbReference type="NCBI Taxonomy" id="29760"/>
    <lineage>
        <taxon>Eukaryota</taxon>
        <taxon>Viridiplantae</taxon>
        <taxon>Streptophyta</taxon>
        <taxon>Embryophyta</taxon>
        <taxon>Tracheophyta</taxon>
        <taxon>Spermatophyta</taxon>
        <taxon>Magnoliopsida</taxon>
        <taxon>eudicotyledons</taxon>
        <taxon>Gunneridae</taxon>
        <taxon>Pentapetalae</taxon>
        <taxon>rosids</taxon>
        <taxon>Vitales</taxon>
        <taxon>Vitaceae</taxon>
        <taxon>Viteae</taxon>
        <taxon>Vitis</taxon>
    </lineage>
</organism>
<evidence type="ECO:0000313" key="6">
    <source>
        <dbReference type="EMBL" id="RVX02023.1"/>
    </source>
</evidence>
<dbReference type="InterPro" id="IPR015683">
    <property type="entry name" value="Ionotropic_Glu_rcpt"/>
</dbReference>
<keyword evidence="3" id="KW-1133">Transmembrane helix</keyword>
<dbReference type="GO" id="GO:0016020">
    <property type="term" value="C:membrane"/>
    <property type="evidence" value="ECO:0007669"/>
    <property type="project" value="UniProtKB-SubCell"/>
</dbReference>
<dbReference type="EMBL" id="QGNW01000073">
    <property type="protein sequence ID" value="RVX02023.1"/>
    <property type="molecule type" value="Genomic_DNA"/>
</dbReference>
<evidence type="ECO:0000256" key="1">
    <source>
        <dbReference type="ARBA" id="ARBA00004370"/>
    </source>
</evidence>
<dbReference type="Proteomes" id="UP000288805">
    <property type="component" value="Unassembled WGS sequence"/>
</dbReference>
<evidence type="ECO:0000256" key="3">
    <source>
        <dbReference type="ARBA" id="ARBA00022989"/>
    </source>
</evidence>
<dbReference type="PANTHER" id="PTHR34836">
    <property type="entry name" value="OS06G0188250 PROTEIN"/>
    <property type="match status" value="1"/>
</dbReference>
<comment type="subcellular location">
    <subcellularLocation>
        <location evidence="1">Membrane</location>
    </subcellularLocation>
</comment>
<dbReference type="InterPro" id="IPR028082">
    <property type="entry name" value="Peripla_BP_I"/>
</dbReference>
<reference evidence="6 7" key="1">
    <citation type="journal article" date="2018" name="PLoS Genet.">
        <title>Population sequencing reveals clonal diversity and ancestral inbreeding in the grapevine cultivar Chardonnay.</title>
        <authorList>
            <person name="Roach M.J."/>
            <person name="Johnson D.L."/>
            <person name="Bohlmann J."/>
            <person name="van Vuuren H.J."/>
            <person name="Jones S.J."/>
            <person name="Pretorius I.S."/>
            <person name="Schmidt S.A."/>
            <person name="Borneman A.R."/>
        </authorList>
    </citation>
    <scope>NUCLEOTIDE SEQUENCE [LARGE SCALE GENOMIC DNA]</scope>
    <source>
        <strain evidence="7">cv. Chardonnay</strain>
        <tissue evidence="6">Leaf</tissue>
    </source>
</reference>
<keyword evidence="4" id="KW-0472">Membrane</keyword>
<dbReference type="AlphaFoldDB" id="A0A438IZA7"/>
<keyword evidence="2" id="KW-0812">Transmembrane</keyword>
<evidence type="ECO:0000259" key="5">
    <source>
        <dbReference type="Pfam" id="PF01094"/>
    </source>
</evidence>
<evidence type="ECO:0000256" key="4">
    <source>
        <dbReference type="ARBA" id="ARBA00023136"/>
    </source>
</evidence>
<comment type="caution">
    <text evidence="6">The sequence shown here is derived from an EMBL/GenBank/DDBJ whole genome shotgun (WGS) entry which is preliminary data.</text>
</comment>
<protein>
    <submittedName>
        <fullName evidence="6">Glutamate receptor 1.4</fullName>
    </submittedName>
</protein>
<dbReference type="Gene3D" id="3.40.50.2300">
    <property type="match status" value="1"/>
</dbReference>
<sequence length="139" mass="15462">MEREMAADMEGWRAAAAADHGGTSHSDGSIGVIVDYGSRVGKEEKVAMELAIDDFYNKTNQRLVLHSRDSQGDPLRARLSAMDLIEKQQVQAIVGLHTWEEVSLVAEVGAKLVFLFFHWLIQLPNGQQIGGHSWFKLTK</sequence>
<evidence type="ECO:0000313" key="7">
    <source>
        <dbReference type="Proteomes" id="UP000288805"/>
    </source>
</evidence>
<keyword evidence="6" id="KW-0675">Receptor</keyword>
<dbReference type="InterPro" id="IPR001828">
    <property type="entry name" value="ANF_lig-bd_rcpt"/>
</dbReference>
<gene>
    <name evidence="6" type="primary">GLR1.4</name>
    <name evidence="6" type="ORF">CK203_019443</name>
</gene>
<evidence type="ECO:0000256" key="2">
    <source>
        <dbReference type="ARBA" id="ARBA00022692"/>
    </source>
</evidence>
<dbReference type="Pfam" id="PF01094">
    <property type="entry name" value="ANF_receptor"/>
    <property type="match status" value="1"/>
</dbReference>
<name>A0A438IZA7_VITVI</name>
<dbReference type="PANTHER" id="PTHR34836:SF9">
    <property type="entry name" value="RECEPTOR LIGAND BINDING REGION DOMAIN-CONTAINING PROTEIN"/>
    <property type="match status" value="1"/>
</dbReference>
<proteinExistence type="predicted"/>
<feature type="domain" description="Receptor ligand binding region" evidence="5">
    <location>
        <begin position="44"/>
        <end position="119"/>
    </location>
</feature>
<accession>A0A438IZA7</accession>